<dbReference type="EMBL" id="FN648032">
    <property type="protein sequence ID" value="CBN78808.1"/>
    <property type="molecule type" value="Genomic_DNA"/>
</dbReference>
<dbReference type="EMBL" id="FN649727">
    <property type="protein sequence ID" value="CBN78808.1"/>
    <property type="molecule type" value="Genomic_DNA"/>
</dbReference>
<feature type="region of interest" description="Disordered" evidence="2">
    <location>
        <begin position="1"/>
        <end position="55"/>
    </location>
</feature>
<proteinExistence type="predicted"/>
<dbReference type="Proteomes" id="UP000002630">
    <property type="component" value="Linkage Group LG02"/>
</dbReference>
<evidence type="ECO:0000256" key="1">
    <source>
        <dbReference type="ARBA" id="ARBA00023002"/>
    </source>
</evidence>
<evidence type="ECO:0000313" key="7">
    <source>
        <dbReference type="Proteomes" id="UP000002630"/>
    </source>
</evidence>
<dbReference type="AlphaFoldDB" id="D8LF83"/>
<gene>
    <name evidence="6" type="primary">NADPH</name>
    <name evidence="6" type="ORF">Esi_0145_0004</name>
</gene>
<feature type="transmembrane region" description="Helical" evidence="3">
    <location>
        <begin position="287"/>
        <end position="315"/>
    </location>
</feature>
<dbReference type="PANTHER" id="PTHR11972:SF153">
    <property type="entry name" value="SUPEROXIDE-GENERATING NADPH OXIDASE HEAVY CHAIN SUBUNIT A"/>
    <property type="match status" value="1"/>
</dbReference>
<sequence length="741" mass="81299">MPPLDADDNGNIKSQRRVSLQSGVTSSGMPSLHEMGADAHAADTPPAGGTTTEGGTAAVAWVGGRGSDAPSHLVNKDCQGERKHGLGDVYADGSHEDEDEAATLLGSHHGKEQLGLSVFDFFKLVTLASALYKAIITWAVSYDRDTGHICPSDVICATTLPEKVMLTGSRFLAGLLYASLSVSVVSKCYASRAYLHHSWLGTVLDFEPAHDLHTYFGFLTLVAGWAHGVLHLARVSYADEKFLMYETHAFRSGIFAILLLLPIVLPMRFSFFRNKMTFQFRKRMHMLFLVMLVALCFHSVVFRYVASILLLWYLIDNFYFITKQTFLVSHPTYEAIGRGTMVGIDLPEGYTFKAGSYIYVNCPAIDRAEWHPFSLIPVPGVTSRAAFYAEAVGDWTKDLFRLGLANPSQPLWITAAQPSLIETTLFYDNVLLICTGAGITPAVAVADRFAAKKNIHLMWIARDHGMMALFEKQLRMVTSTVHLTGNPDEEIKDAMSKLLSRSTNKFCTKKGKWVGDAEAGELLTHTSLHKLTHSSVHRHGDSLQSVFARARQHSQGTMLSDIEDDRTREDTTGWGEHGDMPPPVAHDVTLNFGRPDIAKFILDALNATPSATLTAGIGLSGTGATTGIGAARTSPRSSGNTANAATKRMDNQVTEHLDASQKKSRTVLIRASTSTVENIKKQSRDSDNAASRKGRKAPNYKPKSFPWIVIYCGANARVEEVIASTCDELNVTWRKEYFGGW</sequence>
<dbReference type="SUPFAM" id="SSF63380">
    <property type="entry name" value="Riboflavin synthase domain-like"/>
    <property type="match status" value="1"/>
</dbReference>
<feature type="transmembrane region" description="Helical" evidence="3">
    <location>
        <begin position="249"/>
        <end position="267"/>
    </location>
</feature>
<protein>
    <submittedName>
        <fullName evidence="6">Respiratory burst oxidase homolog protein</fullName>
        <ecNumber evidence="6">1.6.3.1</ecNumber>
    </submittedName>
</protein>
<keyword evidence="7" id="KW-1185">Reference proteome</keyword>
<dbReference type="PANTHER" id="PTHR11972">
    <property type="entry name" value="NADPH OXIDASE"/>
    <property type="match status" value="1"/>
</dbReference>
<dbReference type="Gene3D" id="3.40.50.80">
    <property type="entry name" value="Nucleotide-binding domain of ferredoxin-NADP reductase (FNR) module"/>
    <property type="match status" value="1"/>
</dbReference>
<evidence type="ECO:0000259" key="4">
    <source>
        <dbReference type="Pfam" id="PF08022"/>
    </source>
</evidence>
<feature type="compositionally biased region" description="Basic and acidic residues" evidence="2">
    <location>
        <begin position="647"/>
        <end position="661"/>
    </location>
</feature>
<keyword evidence="3" id="KW-0812">Transmembrane</keyword>
<dbReference type="InParanoid" id="D8LF83"/>
<evidence type="ECO:0000256" key="2">
    <source>
        <dbReference type="SAM" id="MobiDB-lite"/>
    </source>
</evidence>
<dbReference type="CDD" id="cd06186">
    <property type="entry name" value="NOX_Duox_like_FAD_NADP"/>
    <property type="match status" value="1"/>
</dbReference>
<feature type="compositionally biased region" description="Basic and acidic residues" evidence="2">
    <location>
        <begin position="678"/>
        <end position="687"/>
    </location>
</feature>
<dbReference type="Pfam" id="PF08030">
    <property type="entry name" value="NAD_binding_6"/>
    <property type="match status" value="1"/>
</dbReference>
<dbReference type="OrthoDB" id="167398at2759"/>
<dbReference type="InterPro" id="IPR017938">
    <property type="entry name" value="Riboflavin_synthase-like_b-brl"/>
</dbReference>
<dbReference type="Pfam" id="PF08022">
    <property type="entry name" value="FAD_binding_8"/>
    <property type="match status" value="1"/>
</dbReference>
<dbReference type="InterPro" id="IPR050369">
    <property type="entry name" value="RBOH/FRE"/>
</dbReference>
<feature type="compositionally biased region" description="Basic and acidic residues" evidence="2">
    <location>
        <begin position="565"/>
        <end position="579"/>
    </location>
</feature>
<dbReference type="EC" id="1.6.3.1" evidence="6"/>
<keyword evidence="1 6" id="KW-0560">Oxidoreductase</keyword>
<feature type="region of interest" description="Disordered" evidence="2">
    <location>
        <begin position="628"/>
        <end position="698"/>
    </location>
</feature>
<evidence type="ECO:0000313" key="6">
    <source>
        <dbReference type="EMBL" id="CBN78808.1"/>
    </source>
</evidence>
<feature type="domain" description="Ferric reductase NAD binding" evidence="5">
    <location>
        <begin position="427"/>
        <end position="612"/>
    </location>
</feature>
<organism evidence="6 7">
    <name type="scientific">Ectocarpus siliculosus</name>
    <name type="common">Brown alga</name>
    <name type="synonym">Conferva siliculosa</name>
    <dbReference type="NCBI Taxonomy" id="2880"/>
    <lineage>
        <taxon>Eukaryota</taxon>
        <taxon>Sar</taxon>
        <taxon>Stramenopiles</taxon>
        <taxon>Ochrophyta</taxon>
        <taxon>PX clade</taxon>
        <taxon>Phaeophyceae</taxon>
        <taxon>Ectocarpales</taxon>
        <taxon>Ectocarpaceae</taxon>
        <taxon>Ectocarpus</taxon>
    </lineage>
</organism>
<keyword evidence="3" id="KW-0472">Membrane</keyword>
<feature type="region of interest" description="Disordered" evidence="2">
    <location>
        <begin position="553"/>
        <end position="583"/>
    </location>
</feature>
<name>D8LF83_ECTSI</name>
<dbReference type="InterPro" id="IPR039261">
    <property type="entry name" value="FNR_nucleotide-bd"/>
</dbReference>
<evidence type="ECO:0000256" key="3">
    <source>
        <dbReference type="SAM" id="Phobius"/>
    </source>
</evidence>
<reference evidence="6 7" key="1">
    <citation type="journal article" date="2010" name="Nature">
        <title>The Ectocarpus genome and the independent evolution of multicellularity in brown algae.</title>
        <authorList>
            <person name="Cock J.M."/>
            <person name="Sterck L."/>
            <person name="Rouze P."/>
            <person name="Scornet D."/>
            <person name="Allen A.E."/>
            <person name="Amoutzias G."/>
            <person name="Anthouard V."/>
            <person name="Artiguenave F."/>
            <person name="Aury J.M."/>
            <person name="Badger J.H."/>
            <person name="Beszteri B."/>
            <person name="Billiau K."/>
            <person name="Bonnet E."/>
            <person name="Bothwell J.H."/>
            <person name="Bowler C."/>
            <person name="Boyen C."/>
            <person name="Brownlee C."/>
            <person name="Carrano C.J."/>
            <person name="Charrier B."/>
            <person name="Cho G.Y."/>
            <person name="Coelho S.M."/>
            <person name="Collen J."/>
            <person name="Corre E."/>
            <person name="Da Silva C."/>
            <person name="Delage L."/>
            <person name="Delaroque N."/>
            <person name="Dittami S.M."/>
            <person name="Doulbeau S."/>
            <person name="Elias M."/>
            <person name="Farnham G."/>
            <person name="Gachon C.M."/>
            <person name="Gschloessl B."/>
            <person name="Heesch S."/>
            <person name="Jabbari K."/>
            <person name="Jubin C."/>
            <person name="Kawai H."/>
            <person name="Kimura K."/>
            <person name="Kloareg B."/>
            <person name="Kupper F.C."/>
            <person name="Lang D."/>
            <person name="Le Bail A."/>
            <person name="Leblanc C."/>
            <person name="Lerouge P."/>
            <person name="Lohr M."/>
            <person name="Lopez P.J."/>
            <person name="Martens C."/>
            <person name="Maumus F."/>
            <person name="Michel G."/>
            <person name="Miranda-Saavedra D."/>
            <person name="Morales J."/>
            <person name="Moreau H."/>
            <person name="Motomura T."/>
            <person name="Nagasato C."/>
            <person name="Napoli C.A."/>
            <person name="Nelson D.R."/>
            <person name="Nyvall-Collen P."/>
            <person name="Peters A.F."/>
            <person name="Pommier C."/>
            <person name="Potin P."/>
            <person name="Poulain J."/>
            <person name="Quesneville H."/>
            <person name="Read B."/>
            <person name="Rensing S.A."/>
            <person name="Ritter A."/>
            <person name="Rousvoal S."/>
            <person name="Samanta M."/>
            <person name="Samson G."/>
            <person name="Schroeder D.C."/>
            <person name="Segurens B."/>
            <person name="Strittmatter M."/>
            <person name="Tonon T."/>
            <person name="Tregear J.W."/>
            <person name="Valentin K."/>
            <person name="von Dassow P."/>
            <person name="Yamagishi T."/>
            <person name="Van de Peer Y."/>
            <person name="Wincker P."/>
        </authorList>
    </citation>
    <scope>NUCLEOTIDE SEQUENCE [LARGE SCALE GENOMIC DNA]</scope>
    <source>
        <strain evidence="7">Ec32 / CCAP1310/4</strain>
    </source>
</reference>
<keyword evidence="3" id="KW-1133">Transmembrane helix</keyword>
<feature type="compositionally biased region" description="Polar residues" evidence="2">
    <location>
        <begin position="11"/>
        <end position="29"/>
    </location>
</feature>
<feature type="compositionally biased region" description="Polar residues" evidence="2">
    <location>
        <begin position="635"/>
        <end position="644"/>
    </location>
</feature>
<feature type="domain" description="FAD-binding 8" evidence="4">
    <location>
        <begin position="347"/>
        <end position="401"/>
    </location>
</feature>
<dbReference type="GO" id="GO:0005886">
    <property type="term" value="C:plasma membrane"/>
    <property type="evidence" value="ECO:0007669"/>
    <property type="project" value="TreeGrafter"/>
</dbReference>
<dbReference type="InterPro" id="IPR013112">
    <property type="entry name" value="FAD-bd_8"/>
</dbReference>
<evidence type="ECO:0000259" key="5">
    <source>
        <dbReference type="Pfam" id="PF08030"/>
    </source>
</evidence>
<dbReference type="SUPFAM" id="SSF52343">
    <property type="entry name" value="Ferredoxin reductase-like, C-terminal NADP-linked domain"/>
    <property type="match status" value="1"/>
</dbReference>
<dbReference type="STRING" id="2880.D8LF83"/>
<accession>D8LF83</accession>
<dbReference type="InterPro" id="IPR013121">
    <property type="entry name" value="Fe_red_NAD-bd_6"/>
</dbReference>
<feature type="compositionally biased region" description="Low complexity" evidence="2">
    <location>
        <begin position="42"/>
        <end position="55"/>
    </location>
</feature>
<dbReference type="GO" id="GO:0016174">
    <property type="term" value="F:NAD(P)H oxidase H2O2-forming activity"/>
    <property type="evidence" value="ECO:0007669"/>
    <property type="project" value="UniProtKB-EC"/>
</dbReference>